<dbReference type="Proteomes" id="UP000675781">
    <property type="component" value="Unassembled WGS sequence"/>
</dbReference>
<dbReference type="RefSeq" id="WP_212532561.1">
    <property type="nucleotide sequence ID" value="NZ_JAGSOG010000257.1"/>
</dbReference>
<keyword evidence="1" id="KW-0732">Signal</keyword>
<keyword evidence="3" id="KW-1185">Reference proteome</keyword>
<gene>
    <name evidence="2" type="ORF">KDL01_32810</name>
</gene>
<feature type="signal peptide" evidence="1">
    <location>
        <begin position="1"/>
        <end position="24"/>
    </location>
</feature>
<dbReference type="EMBL" id="JAGSOG010000257">
    <property type="protein sequence ID" value="MBR7838100.1"/>
    <property type="molecule type" value="Genomic_DNA"/>
</dbReference>
<name>A0A941ETK1_9ACTN</name>
<dbReference type="AlphaFoldDB" id="A0A941ETK1"/>
<evidence type="ECO:0000313" key="3">
    <source>
        <dbReference type="Proteomes" id="UP000675781"/>
    </source>
</evidence>
<proteinExistence type="predicted"/>
<accession>A0A941ETK1</accession>
<evidence type="ECO:0008006" key="4">
    <source>
        <dbReference type="Google" id="ProtNLM"/>
    </source>
</evidence>
<protein>
    <recommendedName>
        <fullName evidence="4">Serine/threonine protein kinase</fullName>
    </recommendedName>
</protein>
<organism evidence="2 3">
    <name type="scientific">Actinospica durhamensis</name>
    <dbReference type="NCBI Taxonomy" id="1508375"/>
    <lineage>
        <taxon>Bacteria</taxon>
        <taxon>Bacillati</taxon>
        <taxon>Actinomycetota</taxon>
        <taxon>Actinomycetes</taxon>
        <taxon>Catenulisporales</taxon>
        <taxon>Actinospicaceae</taxon>
        <taxon>Actinospica</taxon>
    </lineage>
</organism>
<evidence type="ECO:0000313" key="2">
    <source>
        <dbReference type="EMBL" id="MBR7838100.1"/>
    </source>
</evidence>
<comment type="caution">
    <text evidence="2">The sequence shown here is derived from an EMBL/GenBank/DDBJ whole genome shotgun (WGS) entry which is preliminary data.</text>
</comment>
<sequence>MTIPYAARASLGLAALALGASTLAGCASQRLQNSPATVSTAGASAAAADALSTTCPSTAPTNLSSNASGLAAQLEPLTATRVLLCVYPAASPSESATDESPTANPTAVPAVSTPATSTAAASSAASPTASAKAPTAIVLTKTDQIDSLQRALNALTPPPTQPVSCPMDTGSSVLVIFTAGAQETEVLIQTSGCPLAANGQKTGWVGQTDFLSILSSLVGGSS</sequence>
<evidence type="ECO:0000256" key="1">
    <source>
        <dbReference type="SAM" id="SignalP"/>
    </source>
</evidence>
<reference evidence="2" key="1">
    <citation type="submission" date="2021-04" db="EMBL/GenBank/DDBJ databases">
        <title>Genome based classification of Actinospica acidithermotolerans sp. nov., an actinobacterium isolated from an Indonesian hot spring.</title>
        <authorList>
            <person name="Kusuma A.B."/>
            <person name="Putra K.E."/>
            <person name="Nafisah S."/>
            <person name="Loh J."/>
            <person name="Nouioui I."/>
            <person name="Goodfellow M."/>
        </authorList>
    </citation>
    <scope>NUCLEOTIDE SEQUENCE</scope>
    <source>
        <strain evidence="2">CSCA 57</strain>
    </source>
</reference>
<feature type="chain" id="PRO_5039665053" description="Serine/threonine protein kinase" evidence="1">
    <location>
        <begin position="25"/>
        <end position="222"/>
    </location>
</feature>